<dbReference type="Proteomes" id="UP001597183">
    <property type="component" value="Unassembled WGS sequence"/>
</dbReference>
<dbReference type="InterPro" id="IPR020472">
    <property type="entry name" value="WD40_PAC1"/>
</dbReference>
<name>A0ABW4ATA8_9ACTN</name>
<dbReference type="PRINTS" id="PR00320">
    <property type="entry name" value="GPROTEINBRPT"/>
</dbReference>
<evidence type="ECO:0000313" key="4">
    <source>
        <dbReference type="EMBL" id="MFD1373455.1"/>
    </source>
</evidence>
<evidence type="ECO:0000256" key="1">
    <source>
        <dbReference type="ARBA" id="ARBA00022574"/>
    </source>
</evidence>
<dbReference type="Pfam" id="PF00400">
    <property type="entry name" value="WD40"/>
    <property type="match status" value="4"/>
</dbReference>
<dbReference type="InterPro" id="IPR011047">
    <property type="entry name" value="Quinoprotein_ADH-like_sf"/>
</dbReference>
<comment type="caution">
    <text evidence="4">The sequence shown here is derived from an EMBL/GenBank/DDBJ whole genome shotgun (WGS) entry which is preliminary data.</text>
</comment>
<dbReference type="PROSITE" id="PS50294">
    <property type="entry name" value="WD_REPEATS_REGION"/>
    <property type="match status" value="3"/>
</dbReference>
<sequence length="765" mass="80292">MGQRAWRGSSGPAVRAYRRALDRLRAAEPADPSARASILQAMALTEEPAALPALDLAAVAGWTPLWSRGERSGFHTRLVGHAGPVLSVAFGQVTGRAILATGGADHTVRLWDPHAGAVTATLTGHTGAVTRLAFGTVARRPVLASVAADRTARLWDARTGQLRDTIMLGRGDVVGLAIVAAAGRDRLIVATDRGQQYRRRGAMDVWDAETADRLDRIRDHRWFGARASGGLAAVPADQGDLLAAFAEDGDEVSLLDPGTGVQTAALAWAYDGHDDDMFGASPVPPLVVCRHDGRLLLGATVEAEIPHQGPNTVAAVVWWDVRTGEVVDSRELDLNESLLAATTAEGSGRFVTIKAHDRRIGSDDARTGLDVFVYPVAGRQTGVLRGHTGHVHAAAFGTIDGAAVVATAGADGTVRLWDTDTPPPGDRHLAGSAGGLAIVADPAQPMLVVGTGRPSVDLLDPITGSRIGRLRCQVYPGEPGHRCPDLTREAGWYVSNDHCRHGVTAGMVDGRWLIATHGNGHGVPLWDPQTRDVVRVLDDFPHGPIRFGPAGDRTVLVTGGRRARVWDPTTGALLAELGDGRFETYGPASMAFGSALGRPVVAATGTAIDGRAGISIWDPLTGEHLRRVPLPGTAWDGGPPGTSPGARLAAGTDLLAHAVGDQVRLWDPGTGTPLSTATGADGRITCLDLATTHDRVLLACGTEHGTVQLWTGPREAMTARPVTTLATFARPVHTVHISLIGGRTVVFAQATTGRLTASRIDTPLR</sequence>
<dbReference type="InterPro" id="IPR001680">
    <property type="entry name" value="WD40_rpt"/>
</dbReference>
<dbReference type="PANTHER" id="PTHR19848">
    <property type="entry name" value="WD40 REPEAT PROTEIN"/>
    <property type="match status" value="1"/>
</dbReference>
<dbReference type="InterPro" id="IPR015943">
    <property type="entry name" value="WD40/YVTN_repeat-like_dom_sf"/>
</dbReference>
<dbReference type="Gene3D" id="2.130.10.10">
    <property type="entry name" value="YVTN repeat-like/Quinoprotein amine dehydrogenase"/>
    <property type="match status" value="3"/>
</dbReference>
<feature type="repeat" description="WD" evidence="3">
    <location>
        <begin position="78"/>
        <end position="121"/>
    </location>
</feature>
<dbReference type="RefSeq" id="WP_317795335.1">
    <property type="nucleotide sequence ID" value="NZ_AP028461.1"/>
</dbReference>
<evidence type="ECO:0000256" key="3">
    <source>
        <dbReference type="PROSITE-ProRule" id="PRU00221"/>
    </source>
</evidence>
<evidence type="ECO:0000313" key="5">
    <source>
        <dbReference type="Proteomes" id="UP001597183"/>
    </source>
</evidence>
<feature type="repeat" description="WD" evidence="3">
    <location>
        <begin position="122"/>
        <end position="165"/>
    </location>
</feature>
<evidence type="ECO:0000256" key="2">
    <source>
        <dbReference type="ARBA" id="ARBA00022737"/>
    </source>
</evidence>
<dbReference type="PROSITE" id="PS00678">
    <property type="entry name" value="WD_REPEATS_1"/>
    <property type="match status" value="2"/>
</dbReference>
<gene>
    <name evidence="4" type="ORF">ACFQ5G_49695</name>
</gene>
<dbReference type="SUPFAM" id="SSF50998">
    <property type="entry name" value="Quinoprotein alcohol dehydrogenase-like"/>
    <property type="match status" value="1"/>
</dbReference>
<dbReference type="InterPro" id="IPR036322">
    <property type="entry name" value="WD40_repeat_dom_sf"/>
</dbReference>
<keyword evidence="2" id="KW-0677">Repeat</keyword>
<dbReference type="EMBL" id="JBHTMK010000068">
    <property type="protein sequence ID" value="MFD1373455.1"/>
    <property type="molecule type" value="Genomic_DNA"/>
</dbReference>
<organism evidence="4 5">
    <name type="scientific">Actinoplanes sichuanensis</name>
    <dbReference type="NCBI Taxonomy" id="512349"/>
    <lineage>
        <taxon>Bacteria</taxon>
        <taxon>Bacillati</taxon>
        <taxon>Actinomycetota</taxon>
        <taxon>Actinomycetes</taxon>
        <taxon>Micromonosporales</taxon>
        <taxon>Micromonosporaceae</taxon>
        <taxon>Actinoplanes</taxon>
    </lineage>
</organism>
<keyword evidence="1 3" id="KW-0853">WD repeat</keyword>
<dbReference type="InterPro" id="IPR019775">
    <property type="entry name" value="WD40_repeat_CS"/>
</dbReference>
<dbReference type="PANTHER" id="PTHR19848:SF8">
    <property type="entry name" value="F-BOX AND WD REPEAT DOMAIN CONTAINING 7"/>
    <property type="match status" value="1"/>
</dbReference>
<keyword evidence="5" id="KW-1185">Reference proteome</keyword>
<dbReference type="SUPFAM" id="SSF50978">
    <property type="entry name" value="WD40 repeat-like"/>
    <property type="match status" value="2"/>
</dbReference>
<dbReference type="PROSITE" id="PS50082">
    <property type="entry name" value="WD_REPEATS_2"/>
    <property type="match status" value="3"/>
</dbReference>
<protein>
    <submittedName>
        <fullName evidence="4">WD40 repeat domain-containing protein</fullName>
    </submittedName>
</protein>
<reference evidence="5" key="1">
    <citation type="journal article" date="2019" name="Int. J. Syst. Evol. Microbiol.">
        <title>The Global Catalogue of Microorganisms (GCM) 10K type strain sequencing project: providing services to taxonomists for standard genome sequencing and annotation.</title>
        <authorList>
            <consortium name="The Broad Institute Genomics Platform"/>
            <consortium name="The Broad Institute Genome Sequencing Center for Infectious Disease"/>
            <person name="Wu L."/>
            <person name="Ma J."/>
        </authorList>
    </citation>
    <scope>NUCLEOTIDE SEQUENCE [LARGE SCALE GENOMIC DNA]</scope>
    <source>
        <strain evidence="5">CCM 7526</strain>
    </source>
</reference>
<proteinExistence type="predicted"/>
<feature type="repeat" description="WD" evidence="3">
    <location>
        <begin position="384"/>
        <end position="421"/>
    </location>
</feature>
<accession>A0ABW4ATA8</accession>
<dbReference type="SMART" id="SM00320">
    <property type="entry name" value="WD40"/>
    <property type="match status" value="5"/>
</dbReference>